<organism evidence="9 10">
    <name type="scientific">Colletotrichum tabaci</name>
    <dbReference type="NCBI Taxonomy" id="1209068"/>
    <lineage>
        <taxon>Eukaryota</taxon>
        <taxon>Fungi</taxon>
        <taxon>Dikarya</taxon>
        <taxon>Ascomycota</taxon>
        <taxon>Pezizomycotina</taxon>
        <taxon>Sordariomycetes</taxon>
        <taxon>Hypocreomycetidae</taxon>
        <taxon>Glomerellales</taxon>
        <taxon>Glomerellaceae</taxon>
        <taxon>Colletotrichum</taxon>
        <taxon>Colletotrichum destructivum species complex</taxon>
    </lineage>
</organism>
<protein>
    <recommendedName>
        <fullName evidence="8">C2H2-type domain-containing protein</fullName>
    </recommendedName>
</protein>
<name>A0AAV9SSI1_9PEZI</name>
<dbReference type="FunFam" id="3.30.160.60:FF:000072">
    <property type="entry name" value="zinc finger protein 143 isoform X1"/>
    <property type="match status" value="2"/>
</dbReference>
<keyword evidence="7" id="KW-0472">Membrane</keyword>
<feature type="region of interest" description="Disordered" evidence="6">
    <location>
        <begin position="470"/>
        <end position="489"/>
    </location>
</feature>
<dbReference type="PROSITE" id="PS00028">
    <property type="entry name" value="ZINC_FINGER_C2H2_1"/>
    <property type="match status" value="4"/>
</dbReference>
<dbReference type="GO" id="GO:0000981">
    <property type="term" value="F:DNA-binding transcription factor activity, RNA polymerase II-specific"/>
    <property type="evidence" value="ECO:0007669"/>
    <property type="project" value="UniProtKB-ARBA"/>
</dbReference>
<sequence>MVKPDSINLVLLQHFDDLQESLILFVQPMLDTSVSVILSDHPDPDTRELTSKSDSLTAVLKVWAIKLPSLAVAIFSILPYSIESLKAIVGGVVICAILTLGFVPVVKETQDRKRKRDKALKAMDTEVETHIERYTRMLYLLNAMLVACKWVRNVCVAVVIFRFPELDVSFVSRLNHKIVSLESVALKEVQSRLKAAKIATVAASRCDTPDTANDSAPKRKNTMARARAVWGHWQQQPTGHGYAMIDNSISILYESRAATSAPMNGAIMAPQYMVAPQYNMAPMPAMGHCTSQNHFAYAQYDSPPTNMNMPFRLPAHSERPVMPVAAPERDVPWSSSYPQESPTVQNDRHSSPSNRSETQTPKTPHPLNTKDIRFNKPTSAEPVNFTTAIDTLMKAIQKRRDSEDIVKAVPEIGQLVKPEPRSPKPEAGPATSVPTPVPAATKSTNAPKPKRYVCTIDGCGKNFSRSTQLDTHRRAHTGEKPHQCKWPRCGRNFSQPGNLKTHVRRHTDEKPFRCEQCSKVFAQRGNLQTHMATHTDAKPFVCKLDDCNKMFTQRGNLKNHQNKYHEKTLMEMTDWIVSISDIEALSDDQREMYCYFANLYKNSNKGIKGRGKDRRVSNRGSKSRTAPSSYPVKRIPGPSSLAAYSSKRLPLPEQYKQQQRQQQQYHQQSYEVYDTDMDQSSSARSPRYDGIPVAYRDRMYQQSTHAMY</sequence>
<keyword evidence="4" id="KW-0862">Zinc</keyword>
<accession>A0AAV9SSI1</accession>
<dbReference type="AlphaFoldDB" id="A0AAV9SSI1"/>
<evidence type="ECO:0000256" key="4">
    <source>
        <dbReference type="ARBA" id="ARBA00022833"/>
    </source>
</evidence>
<feature type="region of interest" description="Disordered" evidence="6">
    <location>
        <begin position="328"/>
        <end position="378"/>
    </location>
</feature>
<feature type="compositionally biased region" description="Polar residues" evidence="6">
    <location>
        <begin position="333"/>
        <end position="362"/>
    </location>
</feature>
<evidence type="ECO:0000256" key="6">
    <source>
        <dbReference type="SAM" id="MobiDB-lite"/>
    </source>
</evidence>
<feature type="compositionally biased region" description="Low complexity" evidence="6">
    <location>
        <begin position="427"/>
        <end position="441"/>
    </location>
</feature>
<feature type="transmembrane region" description="Helical" evidence="7">
    <location>
        <begin position="62"/>
        <end position="82"/>
    </location>
</feature>
<evidence type="ECO:0000256" key="5">
    <source>
        <dbReference type="PROSITE-ProRule" id="PRU00042"/>
    </source>
</evidence>
<dbReference type="FunFam" id="3.30.160.60:FF:000446">
    <property type="entry name" value="Zinc finger protein"/>
    <property type="match status" value="1"/>
</dbReference>
<dbReference type="Gene3D" id="3.30.160.60">
    <property type="entry name" value="Classic Zinc Finger"/>
    <property type="match status" value="4"/>
</dbReference>
<keyword evidence="7" id="KW-0812">Transmembrane</keyword>
<evidence type="ECO:0000256" key="2">
    <source>
        <dbReference type="ARBA" id="ARBA00022737"/>
    </source>
</evidence>
<keyword evidence="10" id="KW-1185">Reference proteome</keyword>
<reference evidence="9 10" key="1">
    <citation type="submission" date="2023-04" db="EMBL/GenBank/DDBJ databases">
        <title>Colletotrichum tabacum stain YC1 causing leaf anthracnose on Nicotiana tabacum(L.) cv.</title>
        <authorList>
            <person name="Ji Z."/>
            <person name="Wang M."/>
            <person name="Zhang J."/>
            <person name="Wang N."/>
            <person name="Zhou Z."/>
        </authorList>
    </citation>
    <scope>NUCLEOTIDE SEQUENCE [LARGE SCALE GENOMIC DNA]</scope>
    <source>
        <strain evidence="9 10">YC1</strain>
    </source>
</reference>
<dbReference type="InterPro" id="IPR013087">
    <property type="entry name" value="Znf_C2H2_type"/>
</dbReference>
<feature type="domain" description="C2H2-type" evidence="8">
    <location>
        <begin position="452"/>
        <end position="481"/>
    </location>
</feature>
<feature type="domain" description="C2H2-type" evidence="8">
    <location>
        <begin position="482"/>
        <end position="511"/>
    </location>
</feature>
<keyword evidence="1" id="KW-0479">Metal-binding</keyword>
<feature type="region of interest" description="Disordered" evidence="6">
    <location>
        <begin position="416"/>
        <end position="446"/>
    </location>
</feature>
<evidence type="ECO:0000256" key="7">
    <source>
        <dbReference type="SAM" id="Phobius"/>
    </source>
</evidence>
<evidence type="ECO:0000313" key="9">
    <source>
        <dbReference type="EMBL" id="KAK6206245.1"/>
    </source>
</evidence>
<dbReference type="SMART" id="SM00355">
    <property type="entry name" value="ZnF_C2H2"/>
    <property type="match status" value="4"/>
</dbReference>
<dbReference type="GO" id="GO:0000978">
    <property type="term" value="F:RNA polymerase II cis-regulatory region sequence-specific DNA binding"/>
    <property type="evidence" value="ECO:0007669"/>
    <property type="project" value="UniProtKB-ARBA"/>
</dbReference>
<evidence type="ECO:0000313" key="10">
    <source>
        <dbReference type="Proteomes" id="UP001327957"/>
    </source>
</evidence>
<dbReference type="Pfam" id="PF00096">
    <property type="entry name" value="zf-C2H2"/>
    <property type="match status" value="4"/>
</dbReference>
<keyword evidence="2" id="KW-0677">Repeat</keyword>
<dbReference type="EMBL" id="JASAOK010000056">
    <property type="protein sequence ID" value="KAK6206245.1"/>
    <property type="molecule type" value="Genomic_DNA"/>
</dbReference>
<dbReference type="Proteomes" id="UP001327957">
    <property type="component" value="Unassembled WGS sequence"/>
</dbReference>
<feature type="compositionally biased region" description="Polar residues" evidence="6">
    <location>
        <begin position="618"/>
        <end position="628"/>
    </location>
</feature>
<dbReference type="InterPro" id="IPR036236">
    <property type="entry name" value="Znf_C2H2_sf"/>
</dbReference>
<dbReference type="PROSITE" id="PS50157">
    <property type="entry name" value="ZINC_FINGER_C2H2_2"/>
    <property type="match status" value="4"/>
</dbReference>
<dbReference type="GO" id="GO:0008270">
    <property type="term" value="F:zinc ion binding"/>
    <property type="evidence" value="ECO:0007669"/>
    <property type="project" value="UniProtKB-KW"/>
</dbReference>
<comment type="caution">
    <text evidence="9">The sequence shown here is derived from an EMBL/GenBank/DDBJ whole genome shotgun (WGS) entry which is preliminary data.</text>
</comment>
<dbReference type="PANTHER" id="PTHR23235">
    <property type="entry name" value="KRUEPPEL-LIKE TRANSCRIPTION FACTOR"/>
    <property type="match status" value="1"/>
</dbReference>
<feature type="transmembrane region" description="Helical" evidence="7">
    <location>
        <begin position="139"/>
        <end position="163"/>
    </location>
</feature>
<feature type="compositionally biased region" description="Basic and acidic residues" evidence="6">
    <location>
        <begin position="470"/>
        <end position="482"/>
    </location>
</feature>
<feature type="transmembrane region" description="Helical" evidence="7">
    <location>
        <begin position="88"/>
        <end position="106"/>
    </location>
</feature>
<dbReference type="SUPFAM" id="SSF57667">
    <property type="entry name" value="beta-beta-alpha zinc fingers"/>
    <property type="match status" value="2"/>
</dbReference>
<gene>
    <name evidence="9" type="ORF">QIS74_13664</name>
</gene>
<dbReference type="FunFam" id="3.30.160.60:FF:000774">
    <property type="entry name" value="Zinc finger protein"/>
    <property type="match status" value="1"/>
</dbReference>
<feature type="domain" description="C2H2-type" evidence="8">
    <location>
        <begin position="540"/>
        <end position="565"/>
    </location>
</feature>
<keyword evidence="7" id="KW-1133">Transmembrane helix</keyword>
<feature type="domain" description="C2H2-type" evidence="8">
    <location>
        <begin position="512"/>
        <end position="539"/>
    </location>
</feature>
<evidence type="ECO:0000256" key="1">
    <source>
        <dbReference type="ARBA" id="ARBA00022723"/>
    </source>
</evidence>
<evidence type="ECO:0000256" key="3">
    <source>
        <dbReference type="ARBA" id="ARBA00022771"/>
    </source>
</evidence>
<proteinExistence type="predicted"/>
<feature type="region of interest" description="Disordered" evidence="6">
    <location>
        <begin position="606"/>
        <end position="639"/>
    </location>
</feature>
<evidence type="ECO:0000259" key="8">
    <source>
        <dbReference type="PROSITE" id="PS50157"/>
    </source>
</evidence>
<keyword evidence="3 5" id="KW-0863">Zinc-finger</keyword>